<proteinExistence type="predicted"/>
<feature type="transmembrane region" description="Helical" evidence="3">
    <location>
        <begin position="166"/>
        <end position="184"/>
    </location>
</feature>
<evidence type="ECO:0000259" key="4">
    <source>
        <dbReference type="PROSITE" id="PS50056"/>
    </source>
</evidence>
<feature type="transmembrane region" description="Helical" evidence="3">
    <location>
        <begin position="93"/>
        <end position="116"/>
    </location>
</feature>
<accession>A0A8I0PZM8</accession>
<gene>
    <name evidence="5" type="ORF">CYG68_05645</name>
</gene>
<feature type="domain" description="Tyrosine specific protein phosphatases" evidence="4">
    <location>
        <begin position="361"/>
        <end position="429"/>
    </location>
</feature>
<dbReference type="InterPro" id="IPR029021">
    <property type="entry name" value="Prot-tyrosine_phosphatase-like"/>
</dbReference>
<dbReference type="PROSITE" id="PS00383">
    <property type="entry name" value="TYR_PHOSPHATASE_1"/>
    <property type="match status" value="1"/>
</dbReference>
<evidence type="ECO:0000313" key="5">
    <source>
        <dbReference type="EMBL" id="MBE8611900.1"/>
    </source>
</evidence>
<dbReference type="InterPro" id="IPR020422">
    <property type="entry name" value="TYR_PHOSPHATASE_DUAL_dom"/>
</dbReference>
<dbReference type="EMBL" id="PKLF01000004">
    <property type="protein sequence ID" value="MBE8611900.1"/>
    <property type="molecule type" value="Genomic_DNA"/>
</dbReference>
<dbReference type="PANTHER" id="PTHR47216:SF4">
    <property type="entry name" value="OS01G0859400 PROTEIN"/>
    <property type="match status" value="1"/>
</dbReference>
<dbReference type="PANTHER" id="PTHR47216">
    <property type="match status" value="1"/>
</dbReference>
<feature type="transmembrane region" description="Helical" evidence="3">
    <location>
        <begin position="253"/>
        <end position="270"/>
    </location>
</feature>
<dbReference type="InterPro" id="IPR000387">
    <property type="entry name" value="Tyr_Pase_dom"/>
</dbReference>
<evidence type="ECO:0000256" key="3">
    <source>
        <dbReference type="SAM" id="Phobius"/>
    </source>
</evidence>
<protein>
    <recommendedName>
        <fullName evidence="4">Tyrosine specific protein phosphatases domain-containing protein</fullName>
    </recommendedName>
</protein>
<dbReference type="Pfam" id="PF00782">
    <property type="entry name" value="DSPc"/>
    <property type="match status" value="1"/>
</dbReference>
<keyword evidence="3" id="KW-0472">Membrane</keyword>
<dbReference type="CDD" id="cd03386">
    <property type="entry name" value="PAP2_Aur1_like"/>
    <property type="match status" value="1"/>
</dbReference>
<name>A0A8I0PZM8_MORMO</name>
<feature type="transmembrane region" description="Helical" evidence="3">
    <location>
        <begin position="136"/>
        <end position="154"/>
    </location>
</feature>
<dbReference type="InterPro" id="IPR016130">
    <property type="entry name" value="Tyr_Pase_AS"/>
</dbReference>
<dbReference type="Proteomes" id="UP000650477">
    <property type="component" value="Unassembled WGS sequence"/>
</dbReference>
<dbReference type="SUPFAM" id="SSF52799">
    <property type="entry name" value="(Phosphotyrosine protein) phosphatases II"/>
    <property type="match status" value="1"/>
</dbReference>
<dbReference type="GO" id="GO:0004721">
    <property type="term" value="F:phosphoprotein phosphatase activity"/>
    <property type="evidence" value="ECO:0007669"/>
    <property type="project" value="UniProtKB-KW"/>
</dbReference>
<dbReference type="SMART" id="SM00195">
    <property type="entry name" value="DSPc"/>
    <property type="match status" value="1"/>
</dbReference>
<evidence type="ECO:0000256" key="1">
    <source>
        <dbReference type="ARBA" id="ARBA00022801"/>
    </source>
</evidence>
<keyword evidence="3" id="KW-0812">Transmembrane</keyword>
<keyword evidence="1" id="KW-0378">Hydrolase</keyword>
<dbReference type="PROSITE" id="PS50056">
    <property type="entry name" value="TYR_PHOSPHATASE_2"/>
    <property type="match status" value="1"/>
</dbReference>
<keyword evidence="3" id="KW-1133">Transmembrane helix</keyword>
<feature type="transmembrane region" description="Helical" evidence="3">
    <location>
        <begin position="59"/>
        <end position="81"/>
    </location>
</feature>
<sequence>MSDAALPLPASRRKRWGFALLWLLFLAPFFFLTYGQVNTYTASLPSVPSFAFSWETHIPFLPWTIIPYWSIDLFYGLSLFICTSLREQCIHGLRLAVASLTACAGFLIFPLKFSFLRPQTDGTAGWMFDQLEMFDLPFNQAPSLHIILLWLLWLRFRAHTPQKWQWLLHLWSILILVSVLTTWQHHFIDVITGAATGVVISYLLPVSTRWQWAPHRIRRGYQLAGRYAVISLVLITAAVVIGGQGWWLLWPGLAFLCITAGYLGAGASVFQKDSAGRISPSAALLLLPYRIAAQISYYWYAKRCRHTSVVNEHIALGGYPAAPLTAAAVLDMAGEFPRSRYTAGLAYHCQPQLDLFPLTEMQIETAVNNLSRLAQSGQVYVHCKLGYTRSTTVVVAWLIRAGLADNVEQALAAVRQARPQIVLREQTIAALTRWAARYGKNDEQQTS</sequence>
<comment type="caution">
    <text evidence="5">The sequence shown here is derived from an EMBL/GenBank/DDBJ whole genome shotgun (WGS) entry which is preliminary data.</text>
</comment>
<dbReference type="GO" id="GO:0016020">
    <property type="term" value="C:membrane"/>
    <property type="evidence" value="ECO:0007669"/>
    <property type="project" value="UniProtKB-SubCell"/>
</dbReference>
<organism evidence="5 6">
    <name type="scientific">Morganella morganii</name>
    <name type="common">Proteus morganii</name>
    <dbReference type="NCBI Taxonomy" id="582"/>
    <lineage>
        <taxon>Bacteria</taxon>
        <taxon>Pseudomonadati</taxon>
        <taxon>Pseudomonadota</taxon>
        <taxon>Gammaproteobacteria</taxon>
        <taxon>Enterobacterales</taxon>
        <taxon>Morganellaceae</taxon>
        <taxon>Morganella</taxon>
    </lineage>
</organism>
<dbReference type="AlphaFoldDB" id="A0A8I0PZM8"/>
<dbReference type="Gene3D" id="3.90.190.10">
    <property type="entry name" value="Protein tyrosine phosphatase superfamily"/>
    <property type="match status" value="1"/>
</dbReference>
<evidence type="ECO:0000313" key="6">
    <source>
        <dbReference type="Proteomes" id="UP000650477"/>
    </source>
</evidence>
<evidence type="ECO:0000256" key="2">
    <source>
        <dbReference type="ARBA" id="ARBA00022912"/>
    </source>
</evidence>
<dbReference type="RefSeq" id="WP_193829576.1">
    <property type="nucleotide sequence ID" value="NZ_PKLF01000004.1"/>
</dbReference>
<feature type="transmembrane region" description="Helical" evidence="3">
    <location>
        <begin position="190"/>
        <end position="206"/>
    </location>
</feature>
<dbReference type="Pfam" id="PF14378">
    <property type="entry name" value="PAP2_3"/>
    <property type="match status" value="1"/>
</dbReference>
<dbReference type="InterPro" id="IPR000340">
    <property type="entry name" value="Dual-sp_phosphatase_cat-dom"/>
</dbReference>
<keyword evidence="2" id="KW-0904">Protein phosphatase</keyword>
<reference evidence="5" key="1">
    <citation type="submission" date="2017-12" db="EMBL/GenBank/DDBJ databases">
        <title>Genome sequencing and analysis.</title>
        <authorList>
            <person name="Huang Y.-T."/>
        </authorList>
    </citation>
    <scope>NUCLEOTIDE SEQUENCE</scope>
    <source>
        <strain evidence="5">VGH116</strain>
    </source>
</reference>
<dbReference type="InterPro" id="IPR026841">
    <property type="entry name" value="Aur1/Ipt1"/>
</dbReference>
<feature type="transmembrane region" description="Helical" evidence="3">
    <location>
        <begin position="227"/>
        <end position="247"/>
    </location>
</feature>